<evidence type="ECO:0000313" key="2">
    <source>
        <dbReference type="Proteomes" id="UP001374535"/>
    </source>
</evidence>
<organism evidence="1 2">
    <name type="scientific">Vigna mungo</name>
    <name type="common">Black gram</name>
    <name type="synonym">Phaseolus mungo</name>
    <dbReference type="NCBI Taxonomy" id="3915"/>
    <lineage>
        <taxon>Eukaryota</taxon>
        <taxon>Viridiplantae</taxon>
        <taxon>Streptophyta</taxon>
        <taxon>Embryophyta</taxon>
        <taxon>Tracheophyta</taxon>
        <taxon>Spermatophyta</taxon>
        <taxon>Magnoliopsida</taxon>
        <taxon>eudicotyledons</taxon>
        <taxon>Gunneridae</taxon>
        <taxon>Pentapetalae</taxon>
        <taxon>rosids</taxon>
        <taxon>fabids</taxon>
        <taxon>Fabales</taxon>
        <taxon>Fabaceae</taxon>
        <taxon>Papilionoideae</taxon>
        <taxon>50 kb inversion clade</taxon>
        <taxon>NPAAA clade</taxon>
        <taxon>indigoferoid/millettioid clade</taxon>
        <taxon>Phaseoleae</taxon>
        <taxon>Vigna</taxon>
    </lineage>
</organism>
<protein>
    <recommendedName>
        <fullName evidence="3">Copia protein</fullName>
    </recommendedName>
</protein>
<evidence type="ECO:0008006" key="3">
    <source>
        <dbReference type="Google" id="ProtNLM"/>
    </source>
</evidence>
<name>A0AAQ3MLL2_VIGMU</name>
<dbReference type="PANTHER" id="PTHR11439">
    <property type="entry name" value="GAG-POL-RELATED RETROTRANSPOSON"/>
    <property type="match status" value="1"/>
</dbReference>
<dbReference type="CDD" id="cd09272">
    <property type="entry name" value="RNase_HI_RT_Ty1"/>
    <property type="match status" value="1"/>
</dbReference>
<proteinExistence type="predicted"/>
<dbReference type="AlphaFoldDB" id="A0AAQ3MLL2"/>
<dbReference type="PANTHER" id="PTHR11439:SF498">
    <property type="entry name" value="DNAK FAMILY PROTEIN"/>
    <property type="match status" value="1"/>
</dbReference>
<gene>
    <name evidence="1" type="ORF">V8G54_032440</name>
</gene>
<evidence type="ECO:0000313" key="1">
    <source>
        <dbReference type="EMBL" id="WVY93352.1"/>
    </source>
</evidence>
<keyword evidence="2" id="KW-1185">Reference proteome</keyword>
<dbReference type="EMBL" id="CP144691">
    <property type="protein sequence ID" value="WVY93352.1"/>
    <property type="molecule type" value="Genomic_DNA"/>
</dbReference>
<reference evidence="1 2" key="1">
    <citation type="journal article" date="2023" name="Life. Sci Alliance">
        <title>Evolutionary insights into 3D genome organization and epigenetic landscape of Vigna mungo.</title>
        <authorList>
            <person name="Junaid A."/>
            <person name="Singh B."/>
            <person name="Bhatia S."/>
        </authorList>
    </citation>
    <scope>NUCLEOTIDE SEQUENCE [LARGE SCALE GENOMIC DNA]</scope>
    <source>
        <strain evidence="1">Urdbean</strain>
    </source>
</reference>
<accession>A0AAQ3MLL2</accession>
<sequence length="179" mass="20082">MAALTSAHQQAATRILRYLKGTPGIFLPHNSTIQLKALCDSDWATCPNTHRSVTGFTVYLGSSLVSCSFEAEYRSLASTVCELQWLTYILHDLKHIDIDCHIVREKVATGLIKLLPISTTMQIADILTKLLPPPSFQLLRFKLGLQNIYAQLEGAENNYIVQSCVFTVRYCIYNRSVLC</sequence>
<dbReference type="Proteomes" id="UP001374535">
    <property type="component" value="Chromosome 10"/>
</dbReference>